<dbReference type="AlphaFoldDB" id="A0A9R1REG4"/>
<gene>
    <name evidence="2" type="ORF">TRITD_2Av1G281300</name>
</gene>
<proteinExistence type="predicted"/>
<evidence type="ECO:0000313" key="3">
    <source>
        <dbReference type="Proteomes" id="UP000324705"/>
    </source>
</evidence>
<reference evidence="2 3" key="1">
    <citation type="submission" date="2017-09" db="EMBL/GenBank/DDBJ databases">
        <authorList>
            <consortium name="International Durum Wheat Genome Sequencing Consortium (IDWGSC)"/>
            <person name="Milanesi L."/>
        </authorList>
    </citation>
    <scope>NUCLEOTIDE SEQUENCE [LARGE SCALE GENOMIC DNA]</scope>
    <source>
        <strain evidence="3">cv. Svevo</strain>
    </source>
</reference>
<keyword evidence="3" id="KW-1185">Reference proteome</keyword>
<protein>
    <submittedName>
        <fullName evidence="2">Uncharacterized protein</fullName>
    </submittedName>
</protein>
<feature type="chain" id="PRO_5040320013" evidence="1">
    <location>
        <begin position="31"/>
        <end position="83"/>
    </location>
</feature>
<keyword evidence="1" id="KW-0732">Signal</keyword>
<sequence>MASSSSARSSRVATCLVLLLLAVSLREASAARPLRPAVDMPSEVLKVKDQVIVNKYAPLLLAMLPRGPVTPSGPSGGTNEAGN</sequence>
<evidence type="ECO:0000256" key="1">
    <source>
        <dbReference type="SAM" id="SignalP"/>
    </source>
</evidence>
<organism evidence="2 3">
    <name type="scientific">Triticum turgidum subsp. durum</name>
    <name type="common">Durum wheat</name>
    <name type="synonym">Triticum durum</name>
    <dbReference type="NCBI Taxonomy" id="4567"/>
    <lineage>
        <taxon>Eukaryota</taxon>
        <taxon>Viridiplantae</taxon>
        <taxon>Streptophyta</taxon>
        <taxon>Embryophyta</taxon>
        <taxon>Tracheophyta</taxon>
        <taxon>Spermatophyta</taxon>
        <taxon>Magnoliopsida</taxon>
        <taxon>Liliopsida</taxon>
        <taxon>Poales</taxon>
        <taxon>Poaceae</taxon>
        <taxon>BOP clade</taxon>
        <taxon>Pooideae</taxon>
        <taxon>Triticodae</taxon>
        <taxon>Triticeae</taxon>
        <taxon>Triticinae</taxon>
        <taxon>Triticum</taxon>
    </lineage>
</organism>
<feature type="signal peptide" evidence="1">
    <location>
        <begin position="1"/>
        <end position="30"/>
    </location>
</feature>
<dbReference type="EMBL" id="LT934113">
    <property type="protein sequence ID" value="VAH38347.1"/>
    <property type="molecule type" value="Genomic_DNA"/>
</dbReference>
<dbReference type="Proteomes" id="UP000324705">
    <property type="component" value="Chromosome 2A"/>
</dbReference>
<evidence type="ECO:0000313" key="2">
    <source>
        <dbReference type="EMBL" id="VAH38347.1"/>
    </source>
</evidence>
<name>A0A9R1REG4_TRITD</name>
<dbReference type="Gramene" id="TRITD2Av1G281300.1">
    <property type="protein sequence ID" value="TRITD2Av1G281300.1"/>
    <property type="gene ID" value="TRITD2Av1G281300"/>
</dbReference>
<accession>A0A9R1REG4</accession>